<evidence type="ECO:0000256" key="3">
    <source>
        <dbReference type="ARBA" id="ARBA00022723"/>
    </source>
</evidence>
<dbReference type="AlphaFoldDB" id="A0A0A2JCJ7"/>
<gene>
    <name evidence="12" type="ORF">PEX2_081370</name>
</gene>
<evidence type="ECO:0008006" key="14">
    <source>
        <dbReference type="Google" id="ProtNLM"/>
    </source>
</evidence>
<dbReference type="Proteomes" id="UP000030143">
    <property type="component" value="Unassembled WGS sequence"/>
</dbReference>
<keyword evidence="2" id="KW-0540">Nuclease</keyword>
<evidence type="ECO:0000256" key="4">
    <source>
        <dbReference type="ARBA" id="ARBA00022759"/>
    </source>
</evidence>
<keyword evidence="7" id="KW-0229">DNA integration</keyword>
<evidence type="ECO:0000256" key="9">
    <source>
        <dbReference type="ARBA" id="ARBA00022932"/>
    </source>
</evidence>
<evidence type="ECO:0000313" key="13">
    <source>
        <dbReference type="Proteomes" id="UP000030143"/>
    </source>
</evidence>
<dbReference type="RefSeq" id="XP_016595263.1">
    <property type="nucleotide sequence ID" value="XM_016745407.1"/>
</dbReference>
<dbReference type="PANTHER" id="PTHR42648">
    <property type="entry name" value="TRANSPOSASE, PUTATIVE-RELATED"/>
    <property type="match status" value="1"/>
</dbReference>
<dbReference type="VEuPathDB" id="FungiDB:PEXP_092320"/>
<keyword evidence="13" id="KW-1185">Reference proteome</keyword>
<protein>
    <recommendedName>
        <fullName evidence="14">Integrase catalytic domain-containing protein</fullName>
    </recommendedName>
</protein>
<sequence length="123" mass="14094">MAVRKFLALVKNWLKIEIRVFHYDNERSAGKEVELIIEAEGYTIEHSPPGLLEMNGPAERSGGMVVRTARVLINDTDLPHNLWPEAMYAAAYILNRILTKVHNQWIIPWKELMKHAAPDGVQH</sequence>
<keyword evidence="10" id="KW-0238">DNA-binding</keyword>
<dbReference type="GO" id="GO:0003677">
    <property type="term" value="F:DNA binding"/>
    <property type="evidence" value="ECO:0007669"/>
    <property type="project" value="UniProtKB-KW"/>
</dbReference>
<dbReference type="GO" id="GO:0003964">
    <property type="term" value="F:RNA-directed DNA polymerase activity"/>
    <property type="evidence" value="ECO:0007669"/>
    <property type="project" value="UniProtKB-KW"/>
</dbReference>
<keyword evidence="8" id="KW-0695">RNA-directed DNA polymerase</keyword>
<dbReference type="InterPro" id="IPR012337">
    <property type="entry name" value="RNaseH-like_sf"/>
</dbReference>
<accession>A0A0A2JCJ7</accession>
<reference evidence="12 13" key="1">
    <citation type="journal article" date="2015" name="Mol. Plant Microbe Interact.">
        <title>Genome, transcriptome, and functional analyses of Penicillium expansum provide new insights into secondary metabolism and pathogenicity.</title>
        <authorList>
            <person name="Ballester A.R."/>
            <person name="Marcet-Houben M."/>
            <person name="Levin E."/>
            <person name="Sela N."/>
            <person name="Selma-Lazaro C."/>
            <person name="Carmona L."/>
            <person name="Wisniewski M."/>
            <person name="Droby S."/>
            <person name="Gonzalez-Candelas L."/>
            <person name="Gabaldon T."/>
        </authorList>
    </citation>
    <scope>NUCLEOTIDE SEQUENCE [LARGE SCALE GENOMIC DNA]</scope>
    <source>
        <strain evidence="12 13">MD-8</strain>
    </source>
</reference>
<proteinExistence type="predicted"/>
<keyword evidence="6" id="KW-0460">Magnesium</keyword>
<keyword evidence="9" id="KW-0239">DNA-directed DNA polymerase</keyword>
<evidence type="ECO:0000256" key="1">
    <source>
        <dbReference type="ARBA" id="ARBA00022695"/>
    </source>
</evidence>
<evidence type="ECO:0000256" key="10">
    <source>
        <dbReference type="ARBA" id="ARBA00023125"/>
    </source>
</evidence>
<evidence type="ECO:0000256" key="8">
    <source>
        <dbReference type="ARBA" id="ARBA00022918"/>
    </source>
</evidence>
<dbReference type="HOGENOM" id="CLU_2016031_0_0_1"/>
<name>A0A0A2JCJ7_PENEN</name>
<dbReference type="SUPFAM" id="SSF53098">
    <property type="entry name" value="Ribonuclease H-like"/>
    <property type="match status" value="1"/>
</dbReference>
<comment type="caution">
    <text evidence="12">The sequence shown here is derived from an EMBL/GenBank/DDBJ whole genome shotgun (WGS) entry which is preliminary data.</text>
</comment>
<dbReference type="EMBL" id="JQFZ01000263">
    <property type="protein sequence ID" value="KGO52526.1"/>
    <property type="molecule type" value="Genomic_DNA"/>
</dbReference>
<evidence type="ECO:0000256" key="2">
    <source>
        <dbReference type="ARBA" id="ARBA00022722"/>
    </source>
</evidence>
<evidence type="ECO:0000256" key="5">
    <source>
        <dbReference type="ARBA" id="ARBA00022801"/>
    </source>
</evidence>
<keyword evidence="1" id="KW-0548">Nucleotidyltransferase</keyword>
<keyword evidence="4" id="KW-0255">Endonuclease</keyword>
<dbReference type="GO" id="GO:0046872">
    <property type="term" value="F:metal ion binding"/>
    <property type="evidence" value="ECO:0007669"/>
    <property type="project" value="UniProtKB-KW"/>
</dbReference>
<dbReference type="GO" id="GO:0006310">
    <property type="term" value="P:DNA recombination"/>
    <property type="evidence" value="ECO:0007669"/>
    <property type="project" value="UniProtKB-KW"/>
</dbReference>
<dbReference type="GO" id="GO:0015074">
    <property type="term" value="P:DNA integration"/>
    <property type="evidence" value="ECO:0007669"/>
    <property type="project" value="UniProtKB-KW"/>
</dbReference>
<dbReference type="GO" id="GO:0016787">
    <property type="term" value="F:hydrolase activity"/>
    <property type="evidence" value="ECO:0007669"/>
    <property type="project" value="UniProtKB-KW"/>
</dbReference>
<dbReference type="GO" id="GO:0004519">
    <property type="term" value="F:endonuclease activity"/>
    <property type="evidence" value="ECO:0007669"/>
    <property type="project" value="UniProtKB-KW"/>
</dbReference>
<organism evidence="12 13">
    <name type="scientific">Penicillium expansum</name>
    <name type="common">Blue mold rot fungus</name>
    <dbReference type="NCBI Taxonomy" id="27334"/>
    <lineage>
        <taxon>Eukaryota</taxon>
        <taxon>Fungi</taxon>
        <taxon>Dikarya</taxon>
        <taxon>Ascomycota</taxon>
        <taxon>Pezizomycotina</taxon>
        <taxon>Eurotiomycetes</taxon>
        <taxon>Eurotiomycetidae</taxon>
        <taxon>Eurotiales</taxon>
        <taxon>Aspergillaceae</taxon>
        <taxon>Penicillium</taxon>
    </lineage>
</organism>
<keyword evidence="3" id="KW-0479">Metal-binding</keyword>
<dbReference type="STRING" id="27334.A0A0A2JCJ7"/>
<keyword evidence="9" id="KW-0808">Transferase</keyword>
<keyword evidence="5" id="KW-0378">Hydrolase</keyword>
<dbReference type="InterPro" id="IPR039537">
    <property type="entry name" value="Retrotran_Ty1/copia-like"/>
</dbReference>
<dbReference type="InterPro" id="IPR036397">
    <property type="entry name" value="RNaseH_sf"/>
</dbReference>
<dbReference type="GeneID" id="27680827"/>
<evidence type="ECO:0000256" key="7">
    <source>
        <dbReference type="ARBA" id="ARBA00022908"/>
    </source>
</evidence>
<dbReference type="PANTHER" id="PTHR42648:SF11">
    <property type="entry name" value="TRANSPOSON TY4-P GAG-POL POLYPROTEIN"/>
    <property type="match status" value="1"/>
</dbReference>
<evidence type="ECO:0000313" key="12">
    <source>
        <dbReference type="EMBL" id="KGO52526.1"/>
    </source>
</evidence>
<evidence type="ECO:0000256" key="11">
    <source>
        <dbReference type="ARBA" id="ARBA00023172"/>
    </source>
</evidence>
<evidence type="ECO:0000256" key="6">
    <source>
        <dbReference type="ARBA" id="ARBA00022842"/>
    </source>
</evidence>
<keyword evidence="11" id="KW-0233">DNA recombination</keyword>
<dbReference type="GO" id="GO:0003887">
    <property type="term" value="F:DNA-directed DNA polymerase activity"/>
    <property type="evidence" value="ECO:0007669"/>
    <property type="project" value="UniProtKB-KW"/>
</dbReference>
<dbReference type="Gene3D" id="3.30.420.10">
    <property type="entry name" value="Ribonuclease H-like superfamily/Ribonuclease H"/>
    <property type="match status" value="1"/>
</dbReference>